<organism evidence="3 4">
    <name type="scientific">Polyangium spumosum</name>
    <dbReference type="NCBI Taxonomy" id="889282"/>
    <lineage>
        <taxon>Bacteria</taxon>
        <taxon>Pseudomonadati</taxon>
        <taxon>Myxococcota</taxon>
        <taxon>Polyangia</taxon>
        <taxon>Polyangiales</taxon>
        <taxon>Polyangiaceae</taxon>
        <taxon>Polyangium</taxon>
    </lineage>
</organism>
<feature type="region of interest" description="Disordered" evidence="1">
    <location>
        <begin position="1"/>
        <end position="59"/>
    </location>
</feature>
<gene>
    <name evidence="3" type="ORF">GF068_32035</name>
</gene>
<feature type="compositionally biased region" description="Acidic residues" evidence="1">
    <location>
        <begin position="33"/>
        <end position="42"/>
    </location>
</feature>
<feature type="compositionally biased region" description="Basic and acidic residues" evidence="1">
    <location>
        <begin position="1"/>
        <end position="11"/>
    </location>
</feature>
<dbReference type="Pfam" id="PF06048">
    <property type="entry name" value="DUF927"/>
    <property type="match status" value="1"/>
</dbReference>
<keyword evidence="4" id="KW-1185">Reference proteome</keyword>
<name>A0A6N7Q150_9BACT</name>
<dbReference type="EMBL" id="WJIE01000012">
    <property type="protein sequence ID" value="MRG96520.1"/>
    <property type="molecule type" value="Genomic_DNA"/>
</dbReference>
<dbReference type="InterPro" id="IPR009270">
    <property type="entry name" value="DUF927"/>
</dbReference>
<evidence type="ECO:0000313" key="3">
    <source>
        <dbReference type="EMBL" id="MRG96520.1"/>
    </source>
</evidence>
<dbReference type="Proteomes" id="UP000440224">
    <property type="component" value="Unassembled WGS sequence"/>
</dbReference>
<evidence type="ECO:0000256" key="1">
    <source>
        <dbReference type="SAM" id="MobiDB-lite"/>
    </source>
</evidence>
<evidence type="ECO:0000259" key="2">
    <source>
        <dbReference type="Pfam" id="PF06048"/>
    </source>
</evidence>
<accession>A0A6N7Q150</accession>
<comment type="caution">
    <text evidence="3">The sequence shown here is derived from an EMBL/GenBank/DDBJ whole genome shotgun (WGS) entry which is preliminary data.</text>
</comment>
<reference evidence="3 4" key="1">
    <citation type="submission" date="2019-10" db="EMBL/GenBank/DDBJ databases">
        <title>A soil myxobacterium in the family Polyangiaceae.</title>
        <authorList>
            <person name="Li Y."/>
            <person name="Wang J."/>
        </authorList>
    </citation>
    <scope>NUCLEOTIDE SEQUENCE [LARGE SCALE GENOMIC DNA]</scope>
    <source>
        <strain evidence="3 4">DSM 14734</strain>
    </source>
</reference>
<proteinExistence type="predicted"/>
<feature type="domain" description="DUF927" evidence="2">
    <location>
        <begin position="244"/>
        <end position="350"/>
    </location>
</feature>
<evidence type="ECO:0000313" key="4">
    <source>
        <dbReference type="Proteomes" id="UP000440224"/>
    </source>
</evidence>
<sequence length="647" mass="70786">MPADLALRRSDGAIAPDAEPEPAQPGAPHEGEGEGEGEEEEAERPWEESDFEPFPSSIEPKGYFADGGVTYKVDKTSSAQVVCGFVAEPIAEIVTILDLDHHERRERRLVVRYTLPTGQQHTVTLEPAGSSGDVTSALLRGVPSDLARASVVRRRDVALAASAFRSPRFETVVRVRQCGWLPDKTFALPGTDVVDLQHVSELPGARLWEIPSVLDLRAAREGALALLEVCASAPIEVIAPVVGTVFAAPIFRGEDHLAARGFATLVVGPSQRGKTTLVRSACGLLGRFDQQPGCVATWMSTFTSLEQALHAYRDLPVIIDDFRETDGEARETFRRLVLALGDGSGRGRTGLSAGGARVTRAFQLVALLLATGEQSIDDDAAIAGRIVEVTARDIDVARLLEIAPEQRHAMPHTYAAYLAFLSALPEMYWSAQRDAMRALALELGSSESRAAENLATVVIALNIVTDFFNVTFVGNPEITGPWQEFMVGFRLRLPEIMREHARRVREEAIDEVVLAEIARGLCVGEIRLARLPTGRAAPPDARGKLVGAYDREKIYLQPDIITRWVSDQLLHAKRRCASLGRKTLGRALAARAGVDGDFRTQRMIEGKVQWLWPVPRSGLSDVWQGLLDDVSWPDASPGYVRRRRRCP</sequence>
<protein>
    <submittedName>
        <fullName evidence="3">DUF927 domain-containing protein</fullName>
    </submittedName>
</protein>
<dbReference type="RefSeq" id="WP_153823331.1">
    <property type="nucleotide sequence ID" value="NZ_WJIE01000012.1"/>
</dbReference>
<dbReference type="AlphaFoldDB" id="A0A6N7Q150"/>